<feature type="binding site" evidence="6">
    <location>
        <position position="77"/>
    </location>
    <ligand>
        <name>(6R)-10-formyltetrahydrofolate</name>
        <dbReference type="ChEBI" id="CHEBI:195366"/>
    </ligand>
</feature>
<comment type="function">
    <text evidence="6">Catalyzes the transfer of a formyl group from 10-formyltetrahydrofolate to 5-phospho-ribosyl-glycinamide (GAR), producing 5-phospho-ribosyl-N-formylglycinamide (FGAR) and tetrahydrofolate.</text>
</comment>
<feature type="binding site" evidence="6">
    <location>
        <begin position="102"/>
        <end position="105"/>
    </location>
    <ligand>
        <name>(6R)-10-formyltetrahydrofolate</name>
        <dbReference type="ChEBI" id="CHEBI:195366"/>
    </ligand>
</feature>
<proteinExistence type="inferred from homology"/>
<feature type="site" description="Raises pKa of active site His" evidence="6">
    <location>
        <position position="157"/>
    </location>
</feature>
<evidence type="ECO:0000256" key="1">
    <source>
        <dbReference type="ARBA" id="ARBA00005054"/>
    </source>
</evidence>
<feature type="region of interest" description="Disordered" evidence="7">
    <location>
        <begin position="205"/>
        <end position="233"/>
    </location>
</feature>
<evidence type="ECO:0000256" key="3">
    <source>
        <dbReference type="ARBA" id="ARBA00022755"/>
    </source>
</evidence>
<dbReference type="InterPro" id="IPR036477">
    <property type="entry name" value="Formyl_transf_N_sf"/>
</dbReference>
<dbReference type="PANTHER" id="PTHR43369:SF2">
    <property type="entry name" value="PHOSPHORIBOSYLGLYCINAMIDE FORMYLTRANSFERASE"/>
    <property type="match status" value="1"/>
</dbReference>
<dbReference type="RefSeq" id="WP_248665120.1">
    <property type="nucleotide sequence ID" value="NZ_JALPRX010000005.1"/>
</dbReference>
<evidence type="ECO:0000256" key="4">
    <source>
        <dbReference type="ARBA" id="ARBA00038440"/>
    </source>
</evidence>
<dbReference type="Gene3D" id="3.40.50.170">
    <property type="entry name" value="Formyl transferase, N-terminal domain"/>
    <property type="match status" value="1"/>
</dbReference>
<reference evidence="9" key="1">
    <citation type="submission" date="2022-04" db="EMBL/GenBank/DDBJ databases">
        <title>Roseomonas acroporae sp. nov., isolated from coral Acropora digitifera.</title>
        <authorList>
            <person name="Sun H."/>
        </authorList>
    </citation>
    <scope>NUCLEOTIDE SEQUENCE</scope>
    <source>
        <strain evidence="9">NAR14</strain>
    </source>
</reference>
<comment type="caution">
    <text evidence="9">The sequence shown here is derived from an EMBL/GenBank/DDBJ whole genome shotgun (WGS) entry which is preliminary data.</text>
</comment>
<keyword evidence="10" id="KW-1185">Reference proteome</keyword>
<feature type="domain" description="Formyl transferase N-terminal" evidence="8">
    <location>
        <begin position="14"/>
        <end position="194"/>
    </location>
</feature>
<dbReference type="CDD" id="cd08645">
    <property type="entry name" value="FMT_core_GART"/>
    <property type="match status" value="1"/>
</dbReference>
<feature type="binding site" evidence="6">
    <location>
        <position position="119"/>
    </location>
    <ligand>
        <name>(6R)-10-formyltetrahydrofolate</name>
        <dbReference type="ChEBI" id="CHEBI:195366"/>
    </ligand>
</feature>
<dbReference type="EMBL" id="JALPRX010000005">
    <property type="protein sequence ID" value="MCK8782982.1"/>
    <property type="molecule type" value="Genomic_DNA"/>
</dbReference>
<dbReference type="InterPro" id="IPR004607">
    <property type="entry name" value="GART"/>
</dbReference>
<sequence length="233" mass="23933">MDVPAGGTPAPRRRVAVLISGRGSNMAALLEAAAAPGFPAEVALVLSNRADAAGLAHAAARGVATAVVESRPHGRDRAAHERAVQSVLEAHGIELVCLAGYMRILTPWLVGRWAGRMLNIHPSLLPAFPGLDTHQRAIAAGCTLHGCTVHLVTEEMDAGPILAQAAVPVLPGDDPDTLAARVLAQEHRLYPLALRRVAAGAGWAADPGAAPGAAPESDLWADPGAALLNPAPR</sequence>
<evidence type="ECO:0000313" key="10">
    <source>
        <dbReference type="Proteomes" id="UP001139516"/>
    </source>
</evidence>
<organism evidence="9 10">
    <name type="scientific">Roseomonas acroporae</name>
    <dbReference type="NCBI Taxonomy" id="2937791"/>
    <lineage>
        <taxon>Bacteria</taxon>
        <taxon>Pseudomonadati</taxon>
        <taxon>Pseudomonadota</taxon>
        <taxon>Alphaproteobacteria</taxon>
        <taxon>Acetobacterales</taxon>
        <taxon>Roseomonadaceae</taxon>
        <taxon>Roseomonas</taxon>
    </lineage>
</organism>
<dbReference type="HAMAP" id="MF_01930">
    <property type="entry name" value="PurN"/>
    <property type="match status" value="1"/>
</dbReference>
<dbReference type="InterPro" id="IPR002376">
    <property type="entry name" value="Formyl_transf_N"/>
</dbReference>
<keyword evidence="2 6" id="KW-0808">Transferase</keyword>
<dbReference type="GO" id="GO:0006189">
    <property type="term" value="P:'de novo' IMP biosynthetic process"/>
    <property type="evidence" value="ECO:0007669"/>
    <property type="project" value="UniProtKB-UniRule"/>
</dbReference>
<dbReference type="EC" id="2.1.2.2" evidence="6"/>
<feature type="active site" description="Proton donor" evidence="6">
    <location>
        <position position="121"/>
    </location>
</feature>
<dbReference type="NCBIfam" id="TIGR00639">
    <property type="entry name" value="PurN"/>
    <property type="match status" value="1"/>
</dbReference>
<evidence type="ECO:0000313" key="9">
    <source>
        <dbReference type="EMBL" id="MCK8782982.1"/>
    </source>
</evidence>
<gene>
    <name evidence="6 9" type="primary">purN</name>
    <name evidence="9" type="ORF">M0638_01130</name>
</gene>
<dbReference type="GO" id="GO:0005829">
    <property type="term" value="C:cytosol"/>
    <property type="evidence" value="ECO:0007669"/>
    <property type="project" value="TreeGrafter"/>
</dbReference>
<protein>
    <recommendedName>
        <fullName evidence="6">Phosphoribosylglycinamide formyltransferase</fullName>
        <ecNumber evidence="6">2.1.2.2</ecNumber>
    </recommendedName>
    <alternativeName>
        <fullName evidence="6">5'-phosphoribosylglycinamide transformylase</fullName>
    </alternativeName>
    <alternativeName>
        <fullName evidence="6">GAR transformylase</fullName>
        <shortName evidence="6">GART</shortName>
    </alternativeName>
</protein>
<evidence type="ECO:0000256" key="7">
    <source>
        <dbReference type="SAM" id="MobiDB-lite"/>
    </source>
</evidence>
<comment type="catalytic activity">
    <reaction evidence="5 6">
        <text>N(1)-(5-phospho-beta-D-ribosyl)glycinamide + (6R)-10-formyltetrahydrofolate = N(2)-formyl-N(1)-(5-phospho-beta-D-ribosyl)glycinamide + (6S)-5,6,7,8-tetrahydrofolate + H(+)</text>
        <dbReference type="Rhea" id="RHEA:15053"/>
        <dbReference type="ChEBI" id="CHEBI:15378"/>
        <dbReference type="ChEBI" id="CHEBI:57453"/>
        <dbReference type="ChEBI" id="CHEBI:143788"/>
        <dbReference type="ChEBI" id="CHEBI:147286"/>
        <dbReference type="ChEBI" id="CHEBI:195366"/>
        <dbReference type="EC" id="2.1.2.2"/>
    </reaction>
</comment>
<dbReference type="SUPFAM" id="SSF53328">
    <property type="entry name" value="Formyltransferase"/>
    <property type="match status" value="1"/>
</dbReference>
<feature type="binding site" evidence="6">
    <location>
        <begin position="23"/>
        <end position="25"/>
    </location>
    <ligand>
        <name>N(1)-(5-phospho-beta-D-ribosyl)glycinamide</name>
        <dbReference type="ChEBI" id="CHEBI:143788"/>
    </ligand>
</feature>
<evidence type="ECO:0000256" key="5">
    <source>
        <dbReference type="ARBA" id="ARBA00047664"/>
    </source>
</evidence>
<evidence type="ECO:0000259" key="8">
    <source>
        <dbReference type="Pfam" id="PF00551"/>
    </source>
</evidence>
<comment type="similarity">
    <text evidence="4 6">Belongs to the GART family.</text>
</comment>
<keyword evidence="3 6" id="KW-0658">Purine biosynthesis</keyword>
<dbReference type="PANTHER" id="PTHR43369">
    <property type="entry name" value="PHOSPHORIBOSYLGLYCINAMIDE FORMYLTRANSFERASE"/>
    <property type="match status" value="1"/>
</dbReference>
<dbReference type="Pfam" id="PF00551">
    <property type="entry name" value="Formyl_trans_N"/>
    <property type="match status" value="1"/>
</dbReference>
<comment type="pathway">
    <text evidence="1 6">Purine metabolism; IMP biosynthesis via de novo pathway; N(2)-formyl-N(1)-(5-phospho-D-ribosyl)glycinamide from N(1)-(5-phospho-D-ribosyl)glycinamide (10-formyl THF route): step 1/1.</text>
</comment>
<evidence type="ECO:0000256" key="2">
    <source>
        <dbReference type="ARBA" id="ARBA00022679"/>
    </source>
</evidence>
<name>A0A9X2BSC5_9PROT</name>
<evidence type="ECO:0000256" key="6">
    <source>
        <dbReference type="HAMAP-Rule" id="MF_01930"/>
    </source>
</evidence>
<accession>A0A9X2BSC5</accession>
<dbReference type="PROSITE" id="PS00373">
    <property type="entry name" value="GART"/>
    <property type="match status" value="1"/>
</dbReference>
<dbReference type="InterPro" id="IPR001555">
    <property type="entry name" value="GART_AS"/>
</dbReference>
<dbReference type="GO" id="GO:0004644">
    <property type="term" value="F:phosphoribosylglycinamide formyltransferase activity"/>
    <property type="evidence" value="ECO:0007669"/>
    <property type="project" value="UniProtKB-UniRule"/>
</dbReference>
<feature type="compositionally biased region" description="Low complexity" evidence="7">
    <location>
        <begin position="205"/>
        <end position="215"/>
    </location>
</feature>
<dbReference type="AlphaFoldDB" id="A0A9X2BSC5"/>
<dbReference type="Proteomes" id="UP001139516">
    <property type="component" value="Unassembled WGS sequence"/>
</dbReference>